<comment type="caution">
    <text evidence="1">The sequence shown here is derived from an EMBL/GenBank/DDBJ whole genome shotgun (WGS) entry which is preliminary data.</text>
</comment>
<accession>A0A9Q4FYV7</accession>
<name>A0A9Q4FYV7_SALAG</name>
<dbReference type="EMBL" id="JABXYM010000001">
    <property type="protein sequence ID" value="MCR6096139.1"/>
    <property type="molecule type" value="Genomic_DNA"/>
</dbReference>
<dbReference type="Proteomes" id="UP001057753">
    <property type="component" value="Unassembled WGS sequence"/>
</dbReference>
<evidence type="ECO:0000313" key="2">
    <source>
        <dbReference type="Proteomes" id="UP001057753"/>
    </source>
</evidence>
<gene>
    <name evidence="1" type="ORF">HXA33_06220</name>
</gene>
<sequence>MNSIIFIIAIAVVAYLFHALVHAENI</sequence>
<evidence type="ECO:0000313" key="1">
    <source>
        <dbReference type="EMBL" id="MCR6096139.1"/>
    </source>
</evidence>
<protein>
    <submittedName>
        <fullName evidence="1">Potassium-transporting ATPase subunit F</fullName>
    </submittedName>
</protein>
<keyword evidence="2" id="KW-1185">Reference proteome</keyword>
<reference evidence="1" key="1">
    <citation type="submission" date="2020-06" db="EMBL/GenBank/DDBJ databases">
        <title>Insight into the genomes of haloalkaliphilic bacilli from Kenyan soda lakes.</title>
        <authorList>
            <person name="Mwirichia R."/>
            <person name="Villamizar G.C."/>
            <person name="Poehlein A."/>
            <person name="Mugweru J."/>
            <person name="Kipnyargis A."/>
            <person name="Kiplimo D."/>
            <person name="Orwa P."/>
            <person name="Daniel R."/>
        </authorList>
    </citation>
    <scope>NUCLEOTIDE SEQUENCE</scope>
    <source>
        <strain evidence="1">B1096_S55</strain>
    </source>
</reference>
<proteinExistence type="predicted"/>
<dbReference type="AlphaFoldDB" id="A0A9Q4FYV7"/>
<organism evidence="1 2">
    <name type="scientific">Salipaludibacillus agaradhaerens</name>
    <name type="common">Bacillus agaradhaerens</name>
    <dbReference type="NCBI Taxonomy" id="76935"/>
    <lineage>
        <taxon>Bacteria</taxon>
        <taxon>Bacillati</taxon>
        <taxon>Bacillota</taxon>
        <taxon>Bacilli</taxon>
        <taxon>Bacillales</taxon>
        <taxon>Bacillaceae</taxon>
    </lineage>
</organism>